<evidence type="ECO:0000256" key="8">
    <source>
        <dbReference type="ARBA" id="ARBA00023012"/>
    </source>
</evidence>
<evidence type="ECO:0000256" key="1">
    <source>
        <dbReference type="ARBA" id="ARBA00000085"/>
    </source>
</evidence>
<keyword evidence="3" id="KW-0597">Phosphoprotein</keyword>
<protein>
    <recommendedName>
        <fullName evidence="2">histidine kinase</fullName>
        <ecNumber evidence="2">2.7.13.3</ecNumber>
    </recommendedName>
</protein>
<organism evidence="10 11">
    <name type="scientific">Weissella cibaria</name>
    <dbReference type="NCBI Taxonomy" id="137591"/>
    <lineage>
        <taxon>Bacteria</taxon>
        <taxon>Bacillati</taxon>
        <taxon>Bacillota</taxon>
        <taxon>Bacilli</taxon>
        <taxon>Lactobacillales</taxon>
        <taxon>Lactobacillaceae</taxon>
        <taxon>Weissella</taxon>
    </lineage>
</organism>
<dbReference type="Pfam" id="PF07730">
    <property type="entry name" value="HisKA_3"/>
    <property type="match status" value="1"/>
</dbReference>
<dbReference type="EC" id="2.7.13.3" evidence="2"/>
<dbReference type="OrthoDB" id="9781904at2"/>
<proteinExistence type="predicted"/>
<dbReference type="GO" id="GO:0016020">
    <property type="term" value="C:membrane"/>
    <property type="evidence" value="ECO:0007669"/>
    <property type="project" value="InterPro"/>
</dbReference>
<gene>
    <name evidence="10" type="ORF">B9D04_05730</name>
</gene>
<evidence type="ECO:0000313" key="10">
    <source>
        <dbReference type="EMBL" id="OSP89420.1"/>
    </source>
</evidence>
<comment type="caution">
    <text evidence="10">The sequence shown here is derived from an EMBL/GenBank/DDBJ whole genome shotgun (WGS) entry which is preliminary data.</text>
</comment>
<dbReference type="SUPFAM" id="SSF55874">
    <property type="entry name" value="ATPase domain of HSP90 chaperone/DNA topoisomerase II/histidine kinase"/>
    <property type="match status" value="1"/>
</dbReference>
<dbReference type="Proteomes" id="UP000193588">
    <property type="component" value="Unassembled WGS sequence"/>
</dbReference>
<keyword evidence="5" id="KW-0547">Nucleotide-binding</keyword>
<dbReference type="Gene3D" id="1.20.5.1930">
    <property type="match status" value="1"/>
</dbReference>
<dbReference type="SMART" id="SM00387">
    <property type="entry name" value="HATPase_c"/>
    <property type="match status" value="1"/>
</dbReference>
<evidence type="ECO:0000256" key="3">
    <source>
        <dbReference type="ARBA" id="ARBA00022553"/>
    </source>
</evidence>
<dbReference type="PANTHER" id="PTHR24421:SF10">
    <property type="entry name" value="NITRATE_NITRITE SENSOR PROTEIN NARQ"/>
    <property type="match status" value="1"/>
</dbReference>
<keyword evidence="7" id="KW-0067">ATP-binding</keyword>
<evidence type="ECO:0000256" key="5">
    <source>
        <dbReference type="ARBA" id="ARBA00022741"/>
    </source>
</evidence>
<dbReference type="InterPro" id="IPR050482">
    <property type="entry name" value="Sensor_HK_TwoCompSys"/>
</dbReference>
<reference evidence="10 11" key="1">
    <citation type="submission" date="2017-04" db="EMBL/GenBank/DDBJ databases">
        <title>The genome sequence of Weissella cibaria isolated from wild Drosophila.</title>
        <authorList>
            <person name="Ricks N.J."/>
            <person name="Carroll C."/>
            <person name="Walters A."/>
            <person name="Newell P.D."/>
            <person name="Chaston J.M."/>
        </authorList>
    </citation>
    <scope>NUCLEOTIDE SEQUENCE [LARGE SCALE GENOMIC DNA]</scope>
    <source>
        <strain evidence="10 11">DmW_103</strain>
    </source>
</reference>
<keyword evidence="4" id="KW-0808">Transferase</keyword>
<dbReference type="InterPro" id="IPR011712">
    <property type="entry name" value="Sig_transdc_His_kin_sub3_dim/P"/>
</dbReference>
<dbReference type="CDD" id="cd16917">
    <property type="entry name" value="HATPase_UhpB-NarQ-NarX-like"/>
    <property type="match status" value="1"/>
</dbReference>
<evidence type="ECO:0000256" key="7">
    <source>
        <dbReference type="ARBA" id="ARBA00022840"/>
    </source>
</evidence>
<sequence length="381" mass="43257">MEFKQIRMWPLVVWLIVLGLSSGYVNMLPDKSIKYFISYVLLQFVVTFVLYGLRMKYYKAYLLLVSVGIIFLIWRAGSANVIYILGLLPIVCVDLWLKRRENIYTTWLVIGILAGMVFYFLTTTYSLVNVMVIFDASILFTALLFYYTRLTSKIVASEQQNRFLVKQMESVYSQMENMVSMREKERYAQNLHDSVTQDLIAIKLKLELLDRQFDVPPATQQSIAALLDFTQHSVDKARQQISDMKTDVAKTSYHSVDIISDIVERFVLEYQISINTAVDDVSLSHHLGVNLSSILNELLTNVVRHANSPSAVVLFKRSAYGYDLSVIDFGVGMTVTSPKDGHYGMQGVLDRVKGLNGRITINTDANEGTTVNISLPKGVFE</sequence>
<dbReference type="Pfam" id="PF02518">
    <property type="entry name" value="HATPase_c"/>
    <property type="match status" value="1"/>
</dbReference>
<dbReference type="InterPro" id="IPR003594">
    <property type="entry name" value="HATPase_dom"/>
</dbReference>
<dbReference type="InterPro" id="IPR036890">
    <property type="entry name" value="HATPase_C_sf"/>
</dbReference>
<dbReference type="PANTHER" id="PTHR24421">
    <property type="entry name" value="NITRATE/NITRITE SENSOR PROTEIN NARX-RELATED"/>
    <property type="match status" value="1"/>
</dbReference>
<dbReference type="GO" id="GO:0000155">
    <property type="term" value="F:phosphorelay sensor kinase activity"/>
    <property type="evidence" value="ECO:0007669"/>
    <property type="project" value="InterPro"/>
</dbReference>
<evidence type="ECO:0000313" key="11">
    <source>
        <dbReference type="Proteomes" id="UP000193588"/>
    </source>
</evidence>
<evidence type="ECO:0000256" key="6">
    <source>
        <dbReference type="ARBA" id="ARBA00022777"/>
    </source>
</evidence>
<evidence type="ECO:0000256" key="4">
    <source>
        <dbReference type="ARBA" id="ARBA00022679"/>
    </source>
</evidence>
<evidence type="ECO:0000259" key="9">
    <source>
        <dbReference type="SMART" id="SM00387"/>
    </source>
</evidence>
<keyword evidence="8" id="KW-0902">Two-component regulatory system</keyword>
<keyword evidence="6" id="KW-0418">Kinase</keyword>
<dbReference type="EMBL" id="NDXJ01000008">
    <property type="protein sequence ID" value="OSP89420.1"/>
    <property type="molecule type" value="Genomic_DNA"/>
</dbReference>
<feature type="domain" description="Histidine kinase/HSP90-like ATPase" evidence="9">
    <location>
        <begin position="286"/>
        <end position="379"/>
    </location>
</feature>
<dbReference type="AlphaFoldDB" id="A0A1X4JKW0"/>
<name>A0A1X4JKW0_9LACO</name>
<evidence type="ECO:0000256" key="2">
    <source>
        <dbReference type="ARBA" id="ARBA00012438"/>
    </source>
</evidence>
<dbReference type="Gene3D" id="3.30.565.10">
    <property type="entry name" value="Histidine kinase-like ATPase, C-terminal domain"/>
    <property type="match status" value="1"/>
</dbReference>
<dbReference type="GO" id="GO:0005524">
    <property type="term" value="F:ATP binding"/>
    <property type="evidence" value="ECO:0007669"/>
    <property type="project" value="UniProtKB-KW"/>
</dbReference>
<dbReference type="RefSeq" id="WP_085638684.1">
    <property type="nucleotide sequence ID" value="NZ_CABJFA010000006.1"/>
</dbReference>
<comment type="catalytic activity">
    <reaction evidence="1">
        <text>ATP + protein L-histidine = ADP + protein N-phospho-L-histidine.</text>
        <dbReference type="EC" id="2.7.13.3"/>
    </reaction>
</comment>
<dbReference type="GO" id="GO:0046983">
    <property type="term" value="F:protein dimerization activity"/>
    <property type="evidence" value="ECO:0007669"/>
    <property type="project" value="InterPro"/>
</dbReference>
<accession>A0A1X4JKW0</accession>